<evidence type="ECO:0000313" key="1">
    <source>
        <dbReference type="EMBL" id="POR37829.1"/>
    </source>
</evidence>
<comment type="caution">
    <text evidence="1">The sequence shown here is derived from an EMBL/GenBank/DDBJ whole genome shotgun (WGS) entry which is preliminary data.</text>
</comment>
<dbReference type="PANTHER" id="PTHR42085">
    <property type="entry name" value="F-BOX DOMAIN-CONTAINING PROTEIN"/>
    <property type="match status" value="1"/>
</dbReference>
<dbReference type="Proteomes" id="UP000237481">
    <property type="component" value="Unassembled WGS sequence"/>
</dbReference>
<organism evidence="1 2">
    <name type="scientific">Tolypocladium paradoxum</name>
    <dbReference type="NCBI Taxonomy" id="94208"/>
    <lineage>
        <taxon>Eukaryota</taxon>
        <taxon>Fungi</taxon>
        <taxon>Dikarya</taxon>
        <taxon>Ascomycota</taxon>
        <taxon>Pezizomycotina</taxon>
        <taxon>Sordariomycetes</taxon>
        <taxon>Hypocreomycetidae</taxon>
        <taxon>Hypocreales</taxon>
        <taxon>Ophiocordycipitaceae</taxon>
        <taxon>Tolypocladium</taxon>
    </lineage>
</organism>
<keyword evidence="2" id="KW-1185">Reference proteome</keyword>
<dbReference type="PANTHER" id="PTHR42085:SF1">
    <property type="entry name" value="F-BOX DOMAIN-CONTAINING PROTEIN"/>
    <property type="match status" value="1"/>
</dbReference>
<accession>A0A2S4L5W9</accession>
<gene>
    <name evidence="1" type="ORF">TPAR_01965</name>
</gene>
<dbReference type="InterPro" id="IPR038883">
    <property type="entry name" value="AN11006-like"/>
</dbReference>
<evidence type="ECO:0000313" key="2">
    <source>
        <dbReference type="Proteomes" id="UP000237481"/>
    </source>
</evidence>
<protein>
    <submittedName>
        <fullName evidence="1">Uncharacterized protein</fullName>
    </submittedName>
</protein>
<reference evidence="1 2" key="1">
    <citation type="submission" date="2018-01" db="EMBL/GenBank/DDBJ databases">
        <title>Harnessing the power of phylogenomics to disentangle the directionality and signatures of interkingdom host jumping in the parasitic fungal genus Tolypocladium.</title>
        <authorList>
            <person name="Quandt C.A."/>
            <person name="Patterson W."/>
            <person name="Spatafora J.W."/>
        </authorList>
    </citation>
    <scope>NUCLEOTIDE SEQUENCE [LARGE SCALE GENOMIC DNA]</scope>
    <source>
        <strain evidence="1 2">NRBC 100945</strain>
    </source>
</reference>
<dbReference type="OrthoDB" id="5096313at2759"/>
<sequence>MAKRKPTLSIQEMESALGYKVDPFGNVGHRFYSDLTPISDDTYDRTEMEYRNLKKAASSQHRGEDANALLPARDDTKTITGDGDSIIIRRSNFAGFYKFFIDINYGFGLDMPFLFTEAEACSALSVAQLRPGPAGNRTTFLNLPRELRDKIYGFTLHGGMWRTEERDYNFCRAIGDPSGFYFPFGDDCTLLRVNRQMRQEALPLAYRHTTFHLADIDDLTQLLIAVGRVGRENIESLDFSWESGIDLEDNWRKFPDCENNHLILPAWHVSACIQLLKQCRRLNSLHLKFTRHLITDVPKATFMSDPGISLLCSIRGIEELGIFGSDEEPLDEYSVAQWLRGQMAR</sequence>
<dbReference type="AlphaFoldDB" id="A0A2S4L5W9"/>
<dbReference type="EMBL" id="PKSG01000200">
    <property type="protein sequence ID" value="POR37829.1"/>
    <property type="molecule type" value="Genomic_DNA"/>
</dbReference>
<proteinExistence type="predicted"/>
<name>A0A2S4L5W9_9HYPO</name>